<dbReference type="GO" id="GO:0005634">
    <property type="term" value="C:nucleus"/>
    <property type="evidence" value="ECO:0000318"/>
    <property type="project" value="GO_Central"/>
</dbReference>
<dbReference type="GO" id="GO:0003700">
    <property type="term" value="F:DNA-binding transcription factor activity"/>
    <property type="evidence" value="ECO:0000318"/>
    <property type="project" value="GO_Central"/>
</dbReference>
<evidence type="ECO:0000313" key="1">
    <source>
        <dbReference type="EMBL" id="EEF29472.1"/>
    </source>
</evidence>
<accession>B9T3U6</accession>
<sequence length="195" mass="21431">MHSGLQVGGYNNSMGAGFSAQSQLVNPNSSTRFDSTSFTVHEPLISNSHHAQGMRNDNSVGLALGPPQSYLAQGLKLLGLPCSHLVSILLMTGPTTRTRELMNTLLRKRFASEVMRCLRMKICNSCFESLAWGENGAVNIHEDGFQFPPYMAASPMPNYDENGVRPGKAVVGWLKIKVAMRLGFFVRKKATERRA</sequence>
<dbReference type="InParanoid" id="B9T3U6"/>
<evidence type="ECO:0000313" key="2">
    <source>
        <dbReference type="Proteomes" id="UP000008311"/>
    </source>
</evidence>
<dbReference type="STRING" id="3988.B9T3U6"/>
<gene>
    <name evidence="1" type="ORF">RCOM_1318360</name>
</gene>
<proteinExistence type="predicted"/>
<dbReference type="AlphaFoldDB" id="B9T3U6"/>
<organism evidence="1 2">
    <name type="scientific">Ricinus communis</name>
    <name type="common">Castor bean</name>
    <dbReference type="NCBI Taxonomy" id="3988"/>
    <lineage>
        <taxon>Eukaryota</taxon>
        <taxon>Viridiplantae</taxon>
        <taxon>Streptophyta</taxon>
        <taxon>Embryophyta</taxon>
        <taxon>Tracheophyta</taxon>
        <taxon>Spermatophyta</taxon>
        <taxon>Magnoliopsida</taxon>
        <taxon>eudicotyledons</taxon>
        <taxon>Gunneridae</taxon>
        <taxon>Pentapetalae</taxon>
        <taxon>rosids</taxon>
        <taxon>fabids</taxon>
        <taxon>Malpighiales</taxon>
        <taxon>Euphorbiaceae</taxon>
        <taxon>Acalyphoideae</taxon>
        <taxon>Acalypheae</taxon>
        <taxon>Ricinus</taxon>
    </lineage>
</organism>
<dbReference type="Proteomes" id="UP000008311">
    <property type="component" value="Unassembled WGS sequence"/>
</dbReference>
<protein>
    <submittedName>
        <fullName evidence="1">Uncharacterized protein</fullName>
    </submittedName>
</protein>
<reference evidence="2" key="1">
    <citation type="journal article" date="2010" name="Nat. Biotechnol.">
        <title>Draft genome sequence of the oilseed species Ricinus communis.</title>
        <authorList>
            <person name="Chan A.P."/>
            <person name="Crabtree J."/>
            <person name="Zhao Q."/>
            <person name="Lorenzi H."/>
            <person name="Orvis J."/>
            <person name="Puiu D."/>
            <person name="Melake-Berhan A."/>
            <person name="Jones K.M."/>
            <person name="Redman J."/>
            <person name="Chen G."/>
            <person name="Cahoon E.B."/>
            <person name="Gedil M."/>
            <person name="Stanke M."/>
            <person name="Haas B.J."/>
            <person name="Wortman J.R."/>
            <person name="Fraser-Liggett C.M."/>
            <person name="Ravel J."/>
            <person name="Rabinowicz P.D."/>
        </authorList>
    </citation>
    <scope>NUCLEOTIDE SEQUENCE [LARGE SCALE GENOMIC DNA]</scope>
    <source>
        <strain evidence="2">cv. Hale</strain>
    </source>
</reference>
<name>B9T3U6_RICCO</name>
<dbReference type="GO" id="GO:0080142">
    <property type="term" value="P:regulation of salicylic acid biosynthetic process"/>
    <property type="evidence" value="ECO:0000318"/>
    <property type="project" value="GO_Central"/>
</dbReference>
<dbReference type="GO" id="GO:0043565">
    <property type="term" value="F:sequence-specific DNA binding"/>
    <property type="evidence" value="ECO:0000318"/>
    <property type="project" value="GO_Central"/>
</dbReference>
<keyword evidence="2" id="KW-1185">Reference proteome</keyword>
<dbReference type="eggNOG" id="ENOG502QQ42">
    <property type="taxonomic scope" value="Eukaryota"/>
</dbReference>
<dbReference type="EMBL" id="EQ974433">
    <property type="protein sequence ID" value="EEF29472.1"/>
    <property type="molecule type" value="Genomic_DNA"/>
</dbReference>